<dbReference type="Proteomes" id="UP000615455">
    <property type="component" value="Unassembled WGS sequence"/>
</dbReference>
<evidence type="ECO:0000313" key="1">
    <source>
        <dbReference type="EMBL" id="GFZ88042.1"/>
    </source>
</evidence>
<organism evidence="1 2">
    <name type="scientific">Paenibacillus marchantiophytorum</name>
    <dbReference type="NCBI Taxonomy" id="1619310"/>
    <lineage>
        <taxon>Bacteria</taxon>
        <taxon>Bacillati</taxon>
        <taxon>Bacillota</taxon>
        <taxon>Bacilli</taxon>
        <taxon>Bacillales</taxon>
        <taxon>Paenibacillaceae</taxon>
        <taxon>Paenibacillus</taxon>
    </lineage>
</organism>
<comment type="caution">
    <text evidence="1">The sequence shown here is derived from an EMBL/GenBank/DDBJ whole genome shotgun (WGS) entry which is preliminary data.</text>
</comment>
<accession>A0ABQ1EUG1</accession>
<evidence type="ECO:0000313" key="2">
    <source>
        <dbReference type="Proteomes" id="UP000615455"/>
    </source>
</evidence>
<reference evidence="2" key="1">
    <citation type="journal article" date="2019" name="Int. J. Syst. Evol. Microbiol.">
        <title>The Global Catalogue of Microorganisms (GCM) 10K type strain sequencing project: providing services to taxonomists for standard genome sequencing and annotation.</title>
        <authorList>
            <consortium name="The Broad Institute Genomics Platform"/>
            <consortium name="The Broad Institute Genome Sequencing Center for Infectious Disease"/>
            <person name="Wu L."/>
            <person name="Ma J."/>
        </authorList>
    </citation>
    <scope>NUCLEOTIDE SEQUENCE [LARGE SCALE GENOMIC DNA]</scope>
    <source>
        <strain evidence="2">CGMCC 1.15043</strain>
    </source>
</reference>
<dbReference type="RefSeq" id="WP_189013873.1">
    <property type="nucleotide sequence ID" value="NZ_BMHE01000019.1"/>
</dbReference>
<sequence>MFDPTIYDNIKVVLEGAVYDLDLDGHILITRREDLVDLSSMSRTYAIEFARKVDKPSKAEINLKVHLSDLAAEILENPTAKPGCTLTIKLFTKVNDPTLACKQIEEELGLIWEHRPQITQLISYKYGNQASYYSNQITLSFGRKVDESQIDDFPDLINYAADSLFWLDERED</sequence>
<gene>
    <name evidence="1" type="ORF">GCM10008018_37680</name>
</gene>
<proteinExistence type="predicted"/>
<dbReference type="EMBL" id="BMHE01000019">
    <property type="protein sequence ID" value="GFZ88042.1"/>
    <property type="molecule type" value="Genomic_DNA"/>
</dbReference>
<name>A0ABQ1EUG1_9BACL</name>
<protein>
    <submittedName>
        <fullName evidence="1">Uncharacterized protein</fullName>
    </submittedName>
</protein>
<keyword evidence="2" id="KW-1185">Reference proteome</keyword>